<dbReference type="Proteomes" id="UP000182128">
    <property type="component" value="Unassembled WGS sequence"/>
</dbReference>
<organism evidence="4 6">
    <name type="scientific">Plasmodium knowlesi (strain H)</name>
    <dbReference type="NCBI Taxonomy" id="5851"/>
    <lineage>
        <taxon>Eukaryota</taxon>
        <taxon>Sar</taxon>
        <taxon>Alveolata</taxon>
        <taxon>Apicomplexa</taxon>
        <taxon>Aconoidasida</taxon>
        <taxon>Haemosporida</taxon>
        <taxon>Plasmodiidae</taxon>
        <taxon>Plasmodium</taxon>
        <taxon>Plasmodium (Plasmodium)</taxon>
    </lineage>
</organism>
<dbReference type="AlphaFoldDB" id="A0A1A7W5S9"/>
<name>A0A1A7W5S9_PLAKH</name>
<sequence length="212" mass="23093">MYSIRGIIYLFLLLQCAPVGADEAGGASNGMTEKIVGGLKAGWDTYKSVFTTVCQQMTANGGGTANAGNGLYACDNGLAITVLLAIVSAVWGTFQYFCRLWCYSCCTNCCRRRPRGTKLPKQIIYHVGYKPGEKTPKQDLYQEVCHESEKDLGPPPSASSPSSCSTSSQSSPSQAPESEEEQPESNQSGKRERVKGRREQRMEKALKGKSKR</sequence>
<dbReference type="Proteomes" id="UP000182142">
    <property type="component" value="Unassembled WGS sequence"/>
</dbReference>
<evidence type="ECO:0000313" key="5">
    <source>
        <dbReference type="Proteomes" id="UP000182128"/>
    </source>
</evidence>
<feature type="signal peptide" evidence="2">
    <location>
        <begin position="1"/>
        <end position="21"/>
    </location>
</feature>
<evidence type="ECO:0000256" key="1">
    <source>
        <dbReference type="SAM" id="MobiDB-lite"/>
    </source>
</evidence>
<evidence type="ECO:0000313" key="3">
    <source>
        <dbReference type="EMBL" id="SBO24084.1"/>
    </source>
</evidence>
<gene>
    <name evidence="3" type="ORF">PKNA1_C2_0321300</name>
    <name evidence="4" type="ORF">PKNA1_H1_0321300</name>
</gene>
<protein>
    <submittedName>
        <fullName evidence="4">Uncharacterized protein</fullName>
    </submittedName>
</protein>
<dbReference type="VEuPathDB" id="PlasmoDB:PKNH_0321300"/>
<accession>A0A1A7W5S9</accession>
<evidence type="ECO:0000313" key="4">
    <source>
        <dbReference type="EMBL" id="SBO29345.1"/>
    </source>
</evidence>
<reference evidence="5" key="2">
    <citation type="submission" date="2016-05" db="EMBL/GenBank/DDBJ databases">
        <authorList>
            <person name="Sharaf H."/>
        </authorList>
    </citation>
    <scope>NUCLEOTIDE SEQUENCE [LARGE SCALE GENOMIC DNA]</scope>
    <source>
        <strain evidence="5">H</strain>
    </source>
</reference>
<feature type="region of interest" description="Disordered" evidence="1">
    <location>
        <begin position="147"/>
        <end position="212"/>
    </location>
</feature>
<evidence type="ECO:0000256" key="2">
    <source>
        <dbReference type="SAM" id="SignalP"/>
    </source>
</evidence>
<proteinExistence type="predicted"/>
<reference evidence="6" key="3">
    <citation type="submission" date="2016-05" db="EMBL/GenBank/DDBJ databases">
        <authorList>
            <person name="Sharaf Hazem."/>
        </authorList>
    </citation>
    <scope>NUCLEOTIDE SEQUENCE [LARGE SCALE GENOMIC DNA]</scope>
    <source>
        <strain evidence="6">H</strain>
    </source>
</reference>
<dbReference type="EMBL" id="CWHR02000026">
    <property type="protein sequence ID" value="SBO29345.1"/>
    <property type="molecule type" value="Genomic_DNA"/>
</dbReference>
<feature type="compositionally biased region" description="Basic and acidic residues" evidence="1">
    <location>
        <begin position="197"/>
        <end position="206"/>
    </location>
</feature>
<keyword evidence="2" id="KW-0732">Signal</keyword>
<feature type="compositionally biased region" description="Low complexity" evidence="1">
    <location>
        <begin position="159"/>
        <end position="176"/>
    </location>
</feature>
<evidence type="ECO:0000313" key="6">
    <source>
        <dbReference type="Proteomes" id="UP000182142"/>
    </source>
</evidence>
<feature type="chain" id="PRO_5044057986" evidence="2">
    <location>
        <begin position="22"/>
        <end position="212"/>
    </location>
</feature>
<dbReference type="EMBL" id="CWHQ02000010">
    <property type="protein sequence ID" value="SBO24084.1"/>
    <property type="molecule type" value="Genomic_DNA"/>
</dbReference>
<reference evidence="4" key="1">
    <citation type="submission" date="2016-05" db="EMBL/GenBank/DDBJ databases">
        <authorList>
            <person name="Lavstsen T."/>
            <person name="Jespersen J.S."/>
        </authorList>
    </citation>
    <scope>NUCLEOTIDE SEQUENCE [LARGE SCALE GENOMIC DNA]</scope>
</reference>